<reference evidence="2" key="1">
    <citation type="journal article" date="2022" name="bioRxiv">
        <title>Sequencing and chromosome-scale assembly of the giantPleurodeles waltlgenome.</title>
        <authorList>
            <person name="Brown T."/>
            <person name="Elewa A."/>
            <person name="Iarovenko S."/>
            <person name="Subramanian E."/>
            <person name="Araus A.J."/>
            <person name="Petzold A."/>
            <person name="Susuki M."/>
            <person name="Suzuki K.-i.T."/>
            <person name="Hayashi T."/>
            <person name="Toyoda A."/>
            <person name="Oliveira C."/>
            <person name="Osipova E."/>
            <person name="Leigh N.D."/>
            <person name="Simon A."/>
            <person name="Yun M.H."/>
        </authorList>
    </citation>
    <scope>NUCLEOTIDE SEQUENCE</scope>
    <source>
        <strain evidence="2">20211129_DDA</strain>
        <tissue evidence="2">Liver</tissue>
    </source>
</reference>
<feature type="compositionally biased region" description="Basic and acidic residues" evidence="1">
    <location>
        <begin position="103"/>
        <end position="118"/>
    </location>
</feature>
<gene>
    <name evidence="2" type="ORF">NDU88_003848</name>
</gene>
<dbReference type="Proteomes" id="UP001066276">
    <property type="component" value="Chromosome 8"/>
</dbReference>
<evidence type="ECO:0000256" key="1">
    <source>
        <dbReference type="SAM" id="MobiDB-lite"/>
    </source>
</evidence>
<sequence length="184" mass="20065">MVISLGETASIRPSEILIRLDTGTLAKDPRGDETSLWFCDGPDWADPHNAPACTDASPADPDGPPRSSNHVIRCPHQWEPGRLKGLPPLPGKRAIESGVPKRKTTEETTEKDEDDRTTPDVSGGSKGRAEPSTPFECCGKKKSRKPAVPIGDEENSLRGAGREYPPRFRRRVAEAGAWEYPEQG</sequence>
<dbReference type="AlphaFoldDB" id="A0AAV7NHV0"/>
<dbReference type="EMBL" id="JANPWB010000012">
    <property type="protein sequence ID" value="KAJ1115626.1"/>
    <property type="molecule type" value="Genomic_DNA"/>
</dbReference>
<feature type="region of interest" description="Disordered" evidence="1">
    <location>
        <begin position="49"/>
        <end position="164"/>
    </location>
</feature>
<name>A0AAV7NHV0_PLEWA</name>
<evidence type="ECO:0000313" key="3">
    <source>
        <dbReference type="Proteomes" id="UP001066276"/>
    </source>
</evidence>
<protein>
    <submittedName>
        <fullName evidence="2">Uncharacterized protein</fullName>
    </submittedName>
</protein>
<comment type="caution">
    <text evidence="2">The sequence shown here is derived from an EMBL/GenBank/DDBJ whole genome shotgun (WGS) entry which is preliminary data.</text>
</comment>
<proteinExistence type="predicted"/>
<accession>A0AAV7NHV0</accession>
<keyword evidence="3" id="KW-1185">Reference proteome</keyword>
<organism evidence="2 3">
    <name type="scientific">Pleurodeles waltl</name>
    <name type="common">Iberian ribbed newt</name>
    <dbReference type="NCBI Taxonomy" id="8319"/>
    <lineage>
        <taxon>Eukaryota</taxon>
        <taxon>Metazoa</taxon>
        <taxon>Chordata</taxon>
        <taxon>Craniata</taxon>
        <taxon>Vertebrata</taxon>
        <taxon>Euteleostomi</taxon>
        <taxon>Amphibia</taxon>
        <taxon>Batrachia</taxon>
        <taxon>Caudata</taxon>
        <taxon>Salamandroidea</taxon>
        <taxon>Salamandridae</taxon>
        <taxon>Pleurodelinae</taxon>
        <taxon>Pleurodeles</taxon>
    </lineage>
</organism>
<evidence type="ECO:0000313" key="2">
    <source>
        <dbReference type="EMBL" id="KAJ1115626.1"/>
    </source>
</evidence>